<comment type="caution">
    <text evidence="2">The sequence shown here is derived from an EMBL/GenBank/DDBJ whole genome shotgun (WGS) entry which is preliminary data.</text>
</comment>
<reference evidence="2" key="1">
    <citation type="submission" date="2020-10" db="EMBL/GenBank/DDBJ databases">
        <title>Unveiling of a novel bifunctional photoreceptor, Dualchrome1, isolated from a cosmopolitan green alga.</title>
        <authorList>
            <person name="Suzuki S."/>
            <person name="Kawachi M."/>
        </authorList>
    </citation>
    <scope>NUCLEOTIDE SEQUENCE</scope>
    <source>
        <strain evidence="2">NIES 2893</strain>
    </source>
</reference>
<evidence type="ECO:0000313" key="2">
    <source>
        <dbReference type="EMBL" id="GHP04621.1"/>
    </source>
</evidence>
<feature type="domain" description="SGNH hydrolase-type esterase" evidence="1">
    <location>
        <begin position="116"/>
        <end position="320"/>
    </location>
</feature>
<evidence type="ECO:0000259" key="1">
    <source>
        <dbReference type="Pfam" id="PF13472"/>
    </source>
</evidence>
<dbReference type="GO" id="GO:0004622">
    <property type="term" value="F:phosphatidylcholine lysophospholipase activity"/>
    <property type="evidence" value="ECO:0007669"/>
    <property type="project" value="TreeGrafter"/>
</dbReference>
<dbReference type="PANTHER" id="PTHR30383">
    <property type="entry name" value="THIOESTERASE 1/PROTEASE 1/LYSOPHOSPHOLIPASE L1"/>
    <property type="match status" value="1"/>
</dbReference>
<keyword evidence="3" id="KW-1185">Reference proteome</keyword>
<dbReference type="InterPro" id="IPR036514">
    <property type="entry name" value="SGNH_hydro_sf"/>
</dbReference>
<name>A0A830HG61_9CHLO</name>
<proteinExistence type="predicted"/>
<dbReference type="AlphaFoldDB" id="A0A830HG61"/>
<dbReference type="PANTHER" id="PTHR30383:SF5">
    <property type="entry name" value="SGNH HYDROLASE-TYPE ESTERASE DOMAIN-CONTAINING PROTEIN"/>
    <property type="match status" value="1"/>
</dbReference>
<accession>A0A830HG61</accession>
<protein>
    <recommendedName>
        <fullName evidence="1">SGNH hydrolase-type esterase domain-containing protein</fullName>
    </recommendedName>
</protein>
<dbReference type="EMBL" id="BNJQ01000008">
    <property type="protein sequence ID" value="GHP04621.1"/>
    <property type="molecule type" value="Genomic_DNA"/>
</dbReference>
<dbReference type="InterPro" id="IPR013830">
    <property type="entry name" value="SGNH_hydro"/>
</dbReference>
<dbReference type="OrthoDB" id="505607at2759"/>
<evidence type="ECO:0000313" key="3">
    <source>
        <dbReference type="Proteomes" id="UP000660262"/>
    </source>
</evidence>
<dbReference type="InterPro" id="IPR051532">
    <property type="entry name" value="Ester_Hydrolysis_Enzymes"/>
</dbReference>
<dbReference type="Gene3D" id="3.40.50.1110">
    <property type="entry name" value="SGNH hydrolase"/>
    <property type="match status" value="1"/>
</dbReference>
<organism evidence="2 3">
    <name type="scientific">Pycnococcus provasolii</name>
    <dbReference type="NCBI Taxonomy" id="41880"/>
    <lineage>
        <taxon>Eukaryota</taxon>
        <taxon>Viridiplantae</taxon>
        <taxon>Chlorophyta</taxon>
        <taxon>Pseudoscourfieldiophyceae</taxon>
        <taxon>Pseudoscourfieldiales</taxon>
        <taxon>Pycnococcaceae</taxon>
        <taxon>Pycnococcus</taxon>
    </lineage>
</organism>
<sequence length="333" mass="35717">MLCVVCLSLSQSAGETLPVPPESPESDFSASDVAALAWTATVFGDAANVPSCVVHKAHPSADACTPQVQSRGGMEAKWRGLYKRRWTSLRSAMGGGARRRWFGLRKPAEPYPRVLVFGDSLLENGFGASLWGKPCRNCLPMRNAWYAALGSRGSWRAAPEASGGLDVTSQFAVASFATANECTQHSIWQIRQLVSAAKSELAKRVKKVVICIGTNNLGICKQDVNSTVDGVTAIVQGALASFPQAHVALLGLIPRGMPINGQPRKFREEIDQVNSALSKLESDRIAFADCTAALIDGRGQTNAQLYGGGLLHPNEKGHKAWSKCAQKALRMKI</sequence>
<dbReference type="SUPFAM" id="SSF52266">
    <property type="entry name" value="SGNH hydrolase"/>
    <property type="match status" value="1"/>
</dbReference>
<dbReference type="Proteomes" id="UP000660262">
    <property type="component" value="Unassembled WGS sequence"/>
</dbReference>
<dbReference type="Pfam" id="PF13472">
    <property type="entry name" value="Lipase_GDSL_2"/>
    <property type="match status" value="1"/>
</dbReference>
<gene>
    <name evidence="2" type="ORF">PPROV_000337500</name>
</gene>